<reference evidence="16" key="3">
    <citation type="submission" date="2018-01" db="EMBL/GenBank/DDBJ databases">
        <title>Raltonia solanacearum P824 infects blueberry.</title>
        <authorList>
            <person name="Bocsanczy A.M."/>
            <person name="Norman D.J."/>
        </authorList>
    </citation>
    <scope>NUCLEOTIDE SEQUENCE [LARGE SCALE GENOMIC DNA]</scope>
    <source>
        <strain evidence="16">P824</strain>
    </source>
</reference>
<dbReference type="Gene3D" id="1.10.10.10">
    <property type="entry name" value="Winged helix-like DNA-binding domain superfamily/Winged helix DNA-binding domain"/>
    <property type="match status" value="1"/>
</dbReference>
<dbReference type="SUPFAM" id="SSF46785">
    <property type="entry name" value="Winged helix' DNA-binding domain"/>
    <property type="match status" value="1"/>
</dbReference>
<evidence type="ECO:0000259" key="5">
    <source>
        <dbReference type="PROSITE" id="PS50931"/>
    </source>
</evidence>
<evidence type="ECO:0000256" key="3">
    <source>
        <dbReference type="ARBA" id="ARBA00023125"/>
    </source>
</evidence>
<evidence type="ECO:0000313" key="7">
    <source>
        <dbReference type="EMBL" id="CUV17773.1"/>
    </source>
</evidence>
<evidence type="ECO:0000313" key="8">
    <source>
        <dbReference type="EMBL" id="CUV26350.1"/>
    </source>
</evidence>
<dbReference type="EMBL" id="CP085043">
    <property type="protein sequence ID" value="UZF14371.1"/>
    <property type="molecule type" value="Genomic_DNA"/>
</dbReference>
<evidence type="ECO:0000313" key="13">
    <source>
        <dbReference type="EMBL" id="CUV57101.1"/>
    </source>
</evidence>
<dbReference type="EMBL" id="LN899821">
    <property type="protein sequence ID" value="CUV17773.1"/>
    <property type="molecule type" value="Genomic_DNA"/>
</dbReference>
<dbReference type="InterPro" id="IPR000847">
    <property type="entry name" value="LysR_HTH_N"/>
</dbReference>
<dbReference type="EMBL" id="LN899820">
    <property type="protein sequence ID" value="CUV57101.1"/>
    <property type="molecule type" value="Genomic_DNA"/>
</dbReference>
<gene>
    <name evidence="15" type="ORF">LH706_15365</name>
    <name evidence="7" type="ORF">PSS4_v1_380052</name>
    <name evidence="14" type="ORF">RD1301_v1_1380001</name>
    <name evidence="6" type="ORF">RSP824_14445</name>
    <name evidence="8" type="ORF">RUN1744_v1_1510004</name>
    <name evidence="9" type="ORF">RUN1985_v1_710004</name>
    <name evidence="13" type="ORF">RUN215_v1_1120008</name>
    <name evidence="10" type="ORF">TD1301_v1_260003</name>
    <name evidence="11" type="ORF">TF3108_v1_480006</name>
    <name evidence="12" type="ORF">TO10_v1_490082</name>
</gene>
<dbReference type="SUPFAM" id="SSF53850">
    <property type="entry name" value="Periplasmic binding protein-like II"/>
    <property type="match status" value="1"/>
</dbReference>
<dbReference type="Pfam" id="PF03466">
    <property type="entry name" value="LysR_substrate"/>
    <property type="match status" value="1"/>
</dbReference>
<dbReference type="Proteomes" id="UP000262427">
    <property type="component" value="Chromosome CM"/>
</dbReference>
<dbReference type="GO" id="GO:0043565">
    <property type="term" value="F:sequence-specific DNA binding"/>
    <property type="evidence" value="ECO:0007669"/>
    <property type="project" value="TreeGrafter"/>
</dbReference>
<sequence length="305" mass="33181">MDLNQLALFVRVVEAGSFTAAAVRLDLPKSSVSRGIAALEQDLNVRLLQRTTRTLHLTDAGQSLYQVASHALEEIERATTCAGELQDLPRGKVRMTAPEDVGRLLIAPIVARFMQQYPDIDLDVVLTPRNVDLVQEGFDLAVRVGRLADSSLVARPLGVLRIGLFASPDYLQKQGVPQAVRDLSHHNCLDFRGTGRGETQWRLVGPDGLKTVAVRARLNADSLSYLETLIASGAGIGPLPLYAGGVARANAPLPRLVRVLPEYATSGEPLHLVTPTARFIPKRVRLLIDMLTEAIRHELDSSDPA</sequence>
<dbReference type="PROSITE" id="PS50931">
    <property type="entry name" value="HTH_LYSR"/>
    <property type="match status" value="1"/>
</dbReference>
<dbReference type="PATRIC" id="fig|305.107.peg.2678"/>
<reference evidence="15" key="4">
    <citation type="submission" date="2021-10" db="EMBL/GenBank/DDBJ databases">
        <title>Complete genome sequences of five Ralstonia solancearum strains isolated from sunflower.</title>
        <authorList>
            <person name="She X."/>
            <person name="He Z."/>
        </authorList>
    </citation>
    <scope>NUCLEOTIDE SEQUENCE</scope>
    <source>
        <strain evidence="15">RS638</strain>
    </source>
</reference>
<evidence type="ECO:0000256" key="4">
    <source>
        <dbReference type="ARBA" id="ARBA00023163"/>
    </source>
</evidence>
<dbReference type="PANTHER" id="PTHR30537">
    <property type="entry name" value="HTH-TYPE TRANSCRIPTIONAL REGULATOR"/>
    <property type="match status" value="1"/>
</dbReference>
<dbReference type="CDD" id="cd08422">
    <property type="entry name" value="PBP2_CrgA_like"/>
    <property type="match status" value="1"/>
</dbReference>
<organism evidence="14">
    <name type="scientific">Ralstonia solanacearum</name>
    <name type="common">Pseudomonas solanacearum</name>
    <dbReference type="NCBI Taxonomy" id="305"/>
    <lineage>
        <taxon>Bacteria</taxon>
        <taxon>Pseudomonadati</taxon>
        <taxon>Pseudomonadota</taxon>
        <taxon>Betaproteobacteria</taxon>
        <taxon>Burkholderiales</taxon>
        <taxon>Burkholderiaceae</taxon>
        <taxon>Ralstonia</taxon>
        <taxon>Ralstonia solanacearum species complex</taxon>
    </lineage>
</organism>
<reference evidence="14" key="1">
    <citation type="submission" date="2015-10" db="EMBL/GenBank/DDBJ databases">
        <authorList>
            <person name="Gilbert D.G."/>
        </authorList>
    </citation>
    <scope>NUCLEOTIDE SEQUENCE</scope>
    <source>
        <strain evidence="14">Phyl III-seqv23</strain>
    </source>
</reference>
<keyword evidence="3" id="KW-0238">DNA-binding</keyword>
<dbReference type="EMBL" id="LN899824">
    <property type="protein sequence ID" value="CUV30728.1"/>
    <property type="molecule type" value="Genomic_DNA"/>
</dbReference>
<dbReference type="Pfam" id="PF00126">
    <property type="entry name" value="HTH_1"/>
    <property type="match status" value="1"/>
</dbReference>
<accession>A0A0K1ZN38</accession>
<dbReference type="InterPro" id="IPR005119">
    <property type="entry name" value="LysR_subst-bd"/>
</dbReference>
<evidence type="ECO:0000313" key="11">
    <source>
        <dbReference type="EMBL" id="CUV40470.1"/>
    </source>
</evidence>
<dbReference type="InterPro" id="IPR036390">
    <property type="entry name" value="WH_DNA-bd_sf"/>
</dbReference>
<dbReference type="GO" id="GO:0003700">
    <property type="term" value="F:DNA-binding transcription factor activity"/>
    <property type="evidence" value="ECO:0007669"/>
    <property type="project" value="InterPro"/>
</dbReference>
<evidence type="ECO:0000256" key="2">
    <source>
        <dbReference type="ARBA" id="ARBA00023015"/>
    </source>
</evidence>
<protein>
    <submittedName>
        <fullName evidence="6">HTH-type transcriptional activator AaeR</fullName>
    </submittedName>
    <submittedName>
        <fullName evidence="15">LysR family transcriptional regulator</fullName>
    </submittedName>
    <submittedName>
        <fullName evidence="14">Putative transcription regulator protein</fullName>
    </submittedName>
    <submittedName>
        <fullName evidence="7">Transcriptional regulator, LysR family</fullName>
    </submittedName>
</protein>
<dbReference type="GO" id="GO:0006351">
    <property type="term" value="P:DNA-templated transcription"/>
    <property type="evidence" value="ECO:0007669"/>
    <property type="project" value="TreeGrafter"/>
</dbReference>
<dbReference type="PANTHER" id="PTHR30537:SF5">
    <property type="entry name" value="HTH-TYPE TRANSCRIPTIONAL ACTIVATOR TTDR-RELATED"/>
    <property type="match status" value="1"/>
</dbReference>
<keyword evidence="4" id="KW-0804">Transcription</keyword>
<evidence type="ECO:0000313" key="9">
    <source>
        <dbReference type="EMBL" id="CUV30728.1"/>
    </source>
</evidence>
<dbReference type="Gene3D" id="3.40.190.290">
    <property type="match status" value="1"/>
</dbReference>
<evidence type="ECO:0000313" key="6">
    <source>
        <dbReference type="EMBL" id="AYA47567.1"/>
    </source>
</evidence>
<evidence type="ECO:0000256" key="1">
    <source>
        <dbReference type="ARBA" id="ARBA00009437"/>
    </source>
</evidence>
<comment type="similarity">
    <text evidence="1">Belongs to the LysR transcriptional regulatory family.</text>
</comment>
<dbReference type="EMBL" id="LN899823">
    <property type="protein sequence ID" value="CUV26350.1"/>
    <property type="molecule type" value="Genomic_DNA"/>
</dbReference>
<name>A0A0K1ZN38_RALSL</name>
<dbReference type="InterPro" id="IPR058163">
    <property type="entry name" value="LysR-type_TF_proteobact-type"/>
</dbReference>
<dbReference type="EMBL" id="LN899825">
    <property type="protein sequence ID" value="CUV33009.1"/>
    <property type="molecule type" value="Genomic_DNA"/>
</dbReference>
<evidence type="ECO:0000313" key="10">
    <source>
        <dbReference type="EMBL" id="CUV33009.1"/>
    </source>
</evidence>
<keyword evidence="2" id="KW-0805">Transcription regulation</keyword>
<dbReference type="EMBL" id="LN899822">
    <property type="protein sequence ID" value="CUV61262.1"/>
    <property type="molecule type" value="Genomic_DNA"/>
</dbReference>
<dbReference type="FunFam" id="1.10.10.10:FF:000001">
    <property type="entry name" value="LysR family transcriptional regulator"/>
    <property type="match status" value="1"/>
</dbReference>
<evidence type="ECO:0000313" key="15">
    <source>
        <dbReference type="EMBL" id="UZF14371.1"/>
    </source>
</evidence>
<evidence type="ECO:0000313" key="12">
    <source>
        <dbReference type="EMBL" id="CUV46059.1"/>
    </source>
</evidence>
<dbReference type="EMBL" id="LN899826">
    <property type="protein sequence ID" value="CUV40470.1"/>
    <property type="molecule type" value="Genomic_DNA"/>
</dbReference>
<dbReference type="EMBL" id="LN899827">
    <property type="protein sequence ID" value="CUV46059.1"/>
    <property type="molecule type" value="Genomic_DNA"/>
</dbReference>
<evidence type="ECO:0000313" key="16">
    <source>
        <dbReference type="Proteomes" id="UP000262427"/>
    </source>
</evidence>
<dbReference type="EMBL" id="CP025741">
    <property type="protein sequence ID" value="AYA47567.1"/>
    <property type="molecule type" value="Genomic_DNA"/>
</dbReference>
<reference evidence="6" key="2">
    <citation type="submission" date="2018-01" db="EMBL/GenBank/DDBJ databases">
        <title>Ralstonia pseudosolanacearum P824 infects blueberry.</title>
        <authorList>
            <person name="Bocsanczy A.M."/>
            <person name="Norman D.J."/>
        </authorList>
    </citation>
    <scope>NUCLEOTIDE SEQUENCE</scope>
    <source>
        <strain evidence="6">P824</strain>
    </source>
</reference>
<dbReference type="InterPro" id="IPR036388">
    <property type="entry name" value="WH-like_DNA-bd_sf"/>
</dbReference>
<evidence type="ECO:0000313" key="14">
    <source>
        <dbReference type="EMBL" id="CUV61262.1"/>
    </source>
</evidence>
<dbReference type="AlphaFoldDB" id="A0A0K1ZN38"/>
<proteinExistence type="inferred from homology"/>
<feature type="domain" description="HTH lysR-type" evidence="5">
    <location>
        <begin position="1"/>
        <end position="58"/>
    </location>
</feature>